<dbReference type="GO" id="GO:0005525">
    <property type="term" value="F:GTP binding"/>
    <property type="evidence" value="ECO:0007669"/>
    <property type="project" value="InterPro"/>
</dbReference>
<dbReference type="STRING" id="546874.SAMN04488544_0548"/>
<feature type="compositionally biased region" description="Polar residues" evidence="1">
    <location>
        <begin position="360"/>
        <end position="375"/>
    </location>
</feature>
<feature type="region of interest" description="Disordered" evidence="1">
    <location>
        <begin position="350"/>
        <end position="375"/>
    </location>
</feature>
<dbReference type="GO" id="GO:0005829">
    <property type="term" value="C:cytosol"/>
    <property type="evidence" value="ECO:0007669"/>
    <property type="project" value="TreeGrafter"/>
</dbReference>
<sequence length="553" mass="57907">MAGSLVARGRALLQREDPTTALVDRVRALREAADACEGRVSGEAVDEAYRVGLQVDRRLAISGGATVVALAGATGSGKSSTFNALTGTDAATVGVRRPTTSVTMAATWGAEAGEELLDWLQVRRRHVVDTGAFADAVALDGLVLLDLPDHDSTAAEHRTEVDRLVALVDVLVWVVDPQKYADAALHERYLRPLAGHAAVMLVVLNQVDTLAPDARAACLRDLRRLLDVEGLGGVEVLGVSAATGEGLDALLARLGHVVAGKRAAAARLAADVGAAADRLATASGTGPAPELSRRTVATLDAQLGEAAGVPVVTRAVDQAWRLRGGLATGWPVLAWVAKFKPDPLRRLRLGGGGRREIASPTATSRTSLPSSSGVQQARVDSALRTLADEASAGLTRGWADAVRATTRRSSEGLADALDTAVATTDLDVERHRRWWGAVRVLQWLLVAAVVAGLGWLGSAFVLAYLQLPPLPPVTWWRFPAPTVLVVGGVVAGLLVAALARIGVAVGARRRARLARQRLLAAVSRVSAGSVVAPVRVELERYEAARAAILRARG</sequence>
<gene>
    <name evidence="4" type="ORF">SAMN04488544_0548</name>
</gene>
<dbReference type="PANTHER" id="PTHR42698:SF1">
    <property type="entry name" value="GTPASE ERA, MITOCHONDRIAL"/>
    <property type="match status" value="1"/>
</dbReference>
<dbReference type="InterPro" id="IPR005662">
    <property type="entry name" value="GTPase_Era-like"/>
</dbReference>
<dbReference type="InterPro" id="IPR006073">
    <property type="entry name" value="GTP-bd"/>
</dbReference>
<dbReference type="AlphaFoldDB" id="A0A1H2LNY3"/>
<dbReference type="Proteomes" id="UP000198825">
    <property type="component" value="Chromosome I"/>
</dbReference>
<evidence type="ECO:0000313" key="5">
    <source>
        <dbReference type="Proteomes" id="UP000198825"/>
    </source>
</evidence>
<dbReference type="InterPro" id="IPR027417">
    <property type="entry name" value="P-loop_NTPase"/>
</dbReference>
<keyword evidence="2" id="KW-1133">Transmembrane helix</keyword>
<dbReference type="GO" id="GO:0043024">
    <property type="term" value="F:ribosomal small subunit binding"/>
    <property type="evidence" value="ECO:0007669"/>
    <property type="project" value="TreeGrafter"/>
</dbReference>
<feature type="transmembrane region" description="Helical" evidence="2">
    <location>
        <begin position="440"/>
        <end position="465"/>
    </location>
</feature>
<keyword evidence="2" id="KW-0812">Transmembrane</keyword>
<evidence type="ECO:0000259" key="3">
    <source>
        <dbReference type="Pfam" id="PF01926"/>
    </source>
</evidence>
<dbReference type="PANTHER" id="PTHR42698">
    <property type="entry name" value="GTPASE ERA"/>
    <property type="match status" value="1"/>
</dbReference>
<accession>A0A1H2LNY3</accession>
<reference evidence="5" key="1">
    <citation type="submission" date="2016-10" db="EMBL/GenBank/DDBJ databases">
        <authorList>
            <person name="Varghese N."/>
            <person name="Submissions S."/>
        </authorList>
    </citation>
    <scope>NUCLEOTIDE SEQUENCE [LARGE SCALE GENOMIC DNA]</scope>
    <source>
        <strain evidence="5">DSM 21743</strain>
    </source>
</reference>
<dbReference type="Gene3D" id="3.40.50.300">
    <property type="entry name" value="P-loop containing nucleotide triphosphate hydrolases"/>
    <property type="match status" value="1"/>
</dbReference>
<evidence type="ECO:0000256" key="2">
    <source>
        <dbReference type="SAM" id="Phobius"/>
    </source>
</evidence>
<feature type="domain" description="G" evidence="3">
    <location>
        <begin position="68"/>
        <end position="188"/>
    </location>
</feature>
<organism evidence="4 5">
    <name type="scientific">Microlunatus sagamiharensis</name>
    <dbReference type="NCBI Taxonomy" id="546874"/>
    <lineage>
        <taxon>Bacteria</taxon>
        <taxon>Bacillati</taxon>
        <taxon>Actinomycetota</taxon>
        <taxon>Actinomycetes</taxon>
        <taxon>Propionibacteriales</taxon>
        <taxon>Propionibacteriaceae</taxon>
        <taxon>Microlunatus</taxon>
    </lineage>
</organism>
<name>A0A1H2LNY3_9ACTN</name>
<dbReference type="RefSeq" id="WP_091073147.1">
    <property type="nucleotide sequence ID" value="NZ_LT629799.1"/>
</dbReference>
<dbReference type="EMBL" id="LT629799">
    <property type="protein sequence ID" value="SDU82542.1"/>
    <property type="molecule type" value="Genomic_DNA"/>
</dbReference>
<proteinExistence type="predicted"/>
<dbReference type="SUPFAM" id="SSF52540">
    <property type="entry name" value="P-loop containing nucleoside triphosphate hydrolases"/>
    <property type="match status" value="1"/>
</dbReference>
<dbReference type="GO" id="GO:0000028">
    <property type="term" value="P:ribosomal small subunit assembly"/>
    <property type="evidence" value="ECO:0007669"/>
    <property type="project" value="TreeGrafter"/>
</dbReference>
<dbReference type="GO" id="GO:0019843">
    <property type="term" value="F:rRNA binding"/>
    <property type="evidence" value="ECO:0007669"/>
    <property type="project" value="TreeGrafter"/>
</dbReference>
<keyword evidence="2" id="KW-0472">Membrane</keyword>
<feature type="transmembrane region" description="Helical" evidence="2">
    <location>
        <begin position="485"/>
        <end position="507"/>
    </location>
</feature>
<dbReference type="OrthoDB" id="974105at2"/>
<dbReference type="Pfam" id="PF01926">
    <property type="entry name" value="MMR_HSR1"/>
    <property type="match status" value="1"/>
</dbReference>
<keyword evidence="5" id="KW-1185">Reference proteome</keyword>
<protein>
    <submittedName>
        <fullName evidence="4">50S ribosome-binding GTPase</fullName>
    </submittedName>
</protein>
<evidence type="ECO:0000256" key="1">
    <source>
        <dbReference type="SAM" id="MobiDB-lite"/>
    </source>
</evidence>
<evidence type="ECO:0000313" key="4">
    <source>
        <dbReference type="EMBL" id="SDU82542.1"/>
    </source>
</evidence>